<evidence type="ECO:0000313" key="2">
    <source>
        <dbReference type="EMBL" id="KAK4324327.1"/>
    </source>
</evidence>
<evidence type="ECO:0000256" key="1">
    <source>
        <dbReference type="SAM" id="Phobius"/>
    </source>
</evidence>
<organism evidence="2 3">
    <name type="scientific">Petrolisthes manimaculis</name>
    <dbReference type="NCBI Taxonomy" id="1843537"/>
    <lineage>
        <taxon>Eukaryota</taxon>
        <taxon>Metazoa</taxon>
        <taxon>Ecdysozoa</taxon>
        <taxon>Arthropoda</taxon>
        <taxon>Crustacea</taxon>
        <taxon>Multicrustacea</taxon>
        <taxon>Malacostraca</taxon>
        <taxon>Eumalacostraca</taxon>
        <taxon>Eucarida</taxon>
        <taxon>Decapoda</taxon>
        <taxon>Pleocyemata</taxon>
        <taxon>Anomura</taxon>
        <taxon>Galatheoidea</taxon>
        <taxon>Porcellanidae</taxon>
        <taxon>Petrolisthes</taxon>
    </lineage>
</organism>
<proteinExistence type="predicted"/>
<evidence type="ECO:0000313" key="3">
    <source>
        <dbReference type="Proteomes" id="UP001292094"/>
    </source>
</evidence>
<dbReference type="Proteomes" id="UP001292094">
    <property type="component" value="Unassembled WGS sequence"/>
</dbReference>
<keyword evidence="3" id="KW-1185">Reference proteome</keyword>
<dbReference type="EMBL" id="JAWZYT010000371">
    <property type="protein sequence ID" value="KAK4324327.1"/>
    <property type="molecule type" value="Genomic_DNA"/>
</dbReference>
<accession>A0AAE1QFQ2</accession>
<name>A0AAE1QFQ2_9EUCA</name>
<sequence>MTAILLVTWCGCLLYQFSPYYFITGVCVCVFITAILNVFYLPYNMEGNQLTCITCFHIQQYIVSAI</sequence>
<gene>
    <name evidence="2" type="ORF">Pmani_005042</name>
</gene>
<keyword evidence="1" id="KW-0472">Membrane</keyword>
<comment type="caution">
    <text evidence="2">The sequence shown here is derived from an EMBL/GenBank/DDBJ whole genome shotgun (WGS) entry which is preliminary data.</text>
</comment>
<dbReference type="AlphaFoldDB" id="A0AAE1QFQ2"/>
<reference evidence="2" key="1">
    <citation type="submission" date="2023-11" db="EMBL/GenBank/DDBJ databases">
        <title>Genome assemblies of two species of porcelain crab, Petrolisthes cinctipes and Petrolisthes manimaculis (Anomura: Porcellanidae).</title>
        <authorList>
            <person name="Angst P."/>
        </authorList>
    </citation>
    <scope>NUCLEOTIDE SEQUENCE</scope>
    <source>
        <strain evidence="2">PB745_02</strain>
        <tissue evidence="2">Gill</tissue>
    </source>
</reference>
<feature type="transmembrane region" description="Helical" evidence="1">
    <location>
        <begin position="20"/>
        <end position="41"/>
    </location>
</feature>
<keyword evidence="1" id="KW-0812">Transmembrane</keyword>
<keyword evidence="1" id="KW-1133">Transmembrane helix</keyword>
<protein>
    <submittedName>
        <fullName evidence="2">Uncharacterized protein</fullName>
    </submittedName>
</protein>